<protein>
    <submittedName>
        <fullName evidence="1">Uncharacterized protein</fullName>
    </submittedName>
</protein>
<sequence>MVHADDGMAGEGYKLDASNRPLVVPRPGGPMNALGVLAEQVAQGYVGDILGLPVFVDASIPINQGTGTNQDVIVVARKEDLWLWESNVRAEAFAQTYASNMSVFVRLYNYASFQPARFPSPSR</sequence>
<dbReference type="AlphaFoldDB" id="A0A7W7RA87"/>
<reference evidence="1 2" key="1">
    <citation type="submission" date="2020-08" db="EMBL/GenBank/DDBJ databases">
        <title>Sequencing the genomes of 1000 actinobacteria strains.</title>
        <authorList>
            <person name="Klenk H.-P."/>
        </authorList>
    </citation>
    <scope>NUCLEOTIDE SEQUENCE [LARGE SCALE GENOMIC DNA]</scope>
    <source>
        <strain evidence="1 2">DSM 41654</strain>
    </source>
</reference>
<proteinExistence type="predicted"/>
<dbReference type="RefSeq" id="WP_184945354.1">
    <property type="nucleotide sequence ID" value="NZ_JACHJV010000002.1"/>
</dbReference>
<comment type="caution">
    <text evidence="1">The sequence shown here is derived from an EMBL/GenBank/DDBJ whole genome shotgun (WGS) entry which is preliminary data.</text>
</comment>
<organism evidence="1 2">
    <name type="scientific">Kitasatospora kifunensis</name>
    <name type="common">Streptomyces kifunensis</name>
    <dbReference type="NCBI Taxonomy" id="58351"/>
    <lineage>
        <taxon>Bacteria</taxon>
        <taxon>Bacillati</taxon>
        <taxon>Actinomycetota</taxon>
        <taxon>Actinomycetes</taxon>
        <taxon>Kitasatosporales</taxon>
        <taxon>Streptomycetaceae</taxon>
        <taxon>Kitasatospora</taxon>
    </lineage>
</organism>
<accession>A0A7W7RA87</accession>
<evidence type="ECO:0000313" key="2">
    <source>
        <dbReference type="Proteomes" id="UP000540506"/>
    </source>
</evidence>
<dbReference type="EMBL" id="JACHJV010000002">
    <property type="protein sequence ID" value="MBB4928307.1"/>
    <property type="molecule type" value="Genomic_DNA"/>
</dbReference>
<evidence type="ECO:0000313" key="1">
    <source>
        <dbReference type="EMBL" id="MBB4928307.1"/>
    </source>
</evidence>
<gene>
    <name evidence="1" type="ORF">FHR34_007402</name>
</gene>
<name>A0A7W7RA87_KITKI</name>
<keyword evidence="2" id="KW-1185">Reference proteome</keyword>
<dbReference type="Proteomes" id="UP000540506">
    <property type="component" value="Unassembled WGS sequence"/>
</dbReference>